<sequence length="194" mass="20196">MTAASGPLRIELLCDRDGGGVAAQQSALPPAAQDVHRMVLRAFLNSGDAPHRRDLPDSCGVEVDEALDLLDEVDLVHLDAEGRVVVAYPFAARITGQTVRVDAGPVLQAMCAIDALGIPMLAGRDGVIESADPLDGQPIRVECTGGSWRWAPAETVVLLASSAECGVAAECLCPESPFAGLGTAPRPIFTADQT</sequence>
<protein>
    <submittedName>
        <fullName evidence="1">Alkylmercury lyase</fullName>
    </submittedName>
</protein>
<dbReference type="SUPFAM" id="SSF160387">
    <property type="entry name" value="NosL/MerB-like"/>
    <property type="match status" value="1"/>
</dbReference>
<gene>
    <name evidence="1" type="ORF">C8D89_107193</name>
</gene>
<dbReference type="AlphaFoldDB" id="A0A2U1FAN4"/>
<dbReference type="OrthoDB" id="7185309at2"/>
<dbReference type="RefSeq" id="WP_116709001.1">
    <property type="nucleotide sequence ID" value="NZ_QEKW01000007.1"/>
</dbReference>
<dbReference type="Pfam" id="PF03243">
    <property type="entry name" value="MerB"/>
    <property type="match status" value="1"/>
</dbReference>
<dbReference type="Gene3D" id="3.30.450.410">
    <property type="match status" value="1"/>
</dbReference>
<accession>A0A2U1FAN4</accession>
<dbReference type="Proteomes" id="UP000245639">
    <property type="component" value="Unassembled WGS sequence"/>
</dbReference>
<evidence type="ECO:0000313" key="2">
    <source>
        <dbReference type="Proteomes" id="UP000245639"/>
    </source>
</evidence>
<dbReference type="InterPro" id="IPR004927">
    <property type="entry name" value="MerB"/>
</dbReference>
<organism evidence="1 2">
    <name type="scientific">Actinomycetospora cinnamomea</name>
    <dbReference type="NCBI Taxonomy" id="663609"/>
    <lineage>
        <taxon>Bacteria</taxon>
        <taxon>Bacillati</taxon>
        <taxon>Actinomycetota</taxon>
        <taxon>Actinomycetes</taxon>
        <taxon>Pseudonocardiales</taxon>
        <taxon>Pseudonocardiaceae</taxon>
        <taxon>Actinomycetospora</taxon>
    </lineage>
</organism>
<reference evidence="1 2" key="1">
    <citation type="submission" date="2018-04" db="EMBL/GenBank/DDBJ databases">
        <title>Genomic Encyclopedia of Type Strains, Phase IV (KMG-IV): sequencing the most valuable type-strain genomes for metagenomic binning, comparative biology and taxonomic classification.</title>
        <authorList>
            <person name="Goeker M."/>
        </authorList>
    </citation>
    <scope>NUCLEOTIDE SEQUENCE [LARGE SCALE GENOMIC DNA]</scope>
    <source>
        <strain evidence="1 2">DSM 45771</strain>
    </source>
</reference>
<dbReference type="InterPro" id="IPR053717">
    <property type="entry name" value="MerB_lyase_sf"/>
</dbReference>
<keyword evidence="1" id="KW-0456">Lyase</keyword>
<dbReference type="GO" id="GO:0018836">
    <property type="term" value="F:alkylmercury lyase activity"/>
    <property type="evidence" value="ECO:0007669"/>
    <property type="project" value="InterPro"/>
</dbReference>
<name>A0A2U1FAN4_9PSEU</name>
<dbReference type="EMBL" id="QEKW01000007">
    <property type="protein sequence ID" value="PVZ09030.1"/>
    <property type="molecule type" value="Genomic_DNA"/>
</dbReference>
<keyword evidence="2" id="KW-1185">Reference proteome</keyword>
<evidence type="ECO:0000313" key="1">
    <source>
        <dbReference type="EMBL" id="PVZ09030.1"/>
    </source>
</evidence>
<proteinExistence type="predicted"/>
<comment type="caution">
    <text evidence="1">The sequence shown here is derived from an EMBL/GenBank/DDBJ whole genome shotgun (WGS) entry which is preliminary data.</text>
</comment>